<keyword evidence="1" id="KW-0812">Transmembrane</keyword>
<proteinExistence type="predicted"/>
<keyword evidence="1" id="KW-0472">Membrane</keyword>
<sequence length="245" mass="28336">MISLLNIELQKLKKNFILVFLLVFNILSVSIGSAIFYFNQSALPNSDNRDLILWGQETLYTSQLFFPILIGVLCSITWQFEESNNNWIRMKTLPLKEKNTVISKFLSIFLLTLINQLIFFVLFCISSLIVNVSLSHIPKFMYWCFMGWIGTTSIIAIQLYFSILTRNFTFSILMSTVGSILGLLTLFIGNFIFQLFPYSQITIGVRSRSLMNFTFSELLIFFIVNVIYVILFLSLATLKLKNRED</sequence>
<evidence type="ECO:0000313" key="2">
    <source>
        <dbReference type="EMBL" id="AKQ51591.1"/>
    </source>
</evidence>
<protein>
    <submittedName>
        <fullName evidence="2">NukG</fullName>
    </submittedName>
</protein>
<feature type="transmembrane region" description="Helical" evidence="1">
    <location>
        <begin position="213"/>
        <end position="238"/>
    </location>
</feature>
<dbReference type="CDD" id="cd21809">
    <property type="entry name" value="ABC-2_lan_permease-like"/>
    <property type="match status" value="1"/>
</dbReference>
<feature type="transmembrane region" description="Helical" evidence="1">
    <location>
        <begin position="58"/>
        <end position="80"/>
    </location>
</feature>
<gene>
    <name evidence="2" type="primary">nukG</name>
</gene>
<keyword evidence="2" id="KW-0614">Plasmid</keyword>
<dbReference type="Pfam" id="PF12730">
    <property type="entry name" value="ABC2_membrane_4"/>
    <property type="match status" value="1"/>
</dbReference>
<reference evidence="2" key="1">
    <citation type="submission" date="2015-01" db="EMBL/GenBank/DDBJ databases">
        <title>An abundance of antimicrobial substances governs microbial competition in the human nasal microbiota.</title>
        <authorList>
            <person name="Janek D."/>
            <person name="Krismer B."/>
            <person name="Peschel A."/>
        </authorList>
    </citation>
    <scope>NUCLEOTIDE SEQUENCE</scope>
    <source>
        <strain evidence="2">IVK45</strain>
        <plasmid evidence="2">pIVK45</plasmid>
    </source>
</reference>
<geneLocation type="plasmid" evidence="2">
    <name>pIVK45</name>
</geneLocation>
<feature type="transmembrane region" description="Helical" evidence="1">
    <location>
        <begin position="168"/>
        <end position="193"/>
    </location>
</feature>
<organism evidence="2">
    <name type="scientific">Staphylococcus epidermidis</name>
    <dbReference type="NCBI Taxonomy" id="1282"/>
    <lineage>
        <taxon>Bacteria</taxon>
        <taxon>Bacillati</taxon>
        <taxon>Bacillota</taxon>
        <taxon>Bacilli</taxon>
        <taxon>Bacillales</taxon>
        <taxon>Staphylococcaceae</taxon>
        <taxon>Staphylococcus</taxon>
    </lineage>
</organism>
<dbReference type="EMBL" id="KP702950">
    <property type="protein sequence ID" value="AKQ51591.1"/>
    <property type="molecule type" value="Genomic_DNA"/>
</dbReference>
<dbReference type="AlphaFoldDB" id="A0A0K0PSY5"/>
<accession>A0A0K0PSY5</accession>
<name>A0A0K0PSY5_STAEP</name>
<feature type="transmembrane region" description="Helical" evidence="1">
    <location>
        <begin position="101"/>
        <end position="134"/>
    </location>
</feature>
<feature type="transmembrane region" description="Helical" evidence="1">
    <location>
        <begin position="140"/>
        <end position="161"/>
    </location>
</feature>
<dbReference type="RefSeq" id="WP_172686121.1">
    <property type="nucleotide sequence ID" value="NZ_KP702950.1"/>
</dbReference>
<keyword evidence="1" id="KW-1133">Transmembrane helix</keyword>
<feature type="transmembrane region" description="Helical" evidence="1">
    <location>
        <begin position="16"/>
        <end position="38"/>
    </location>
</feature>
<evidence type="ECO:0000256" key="1">
    <source>
        <dbReference type="SAM" id="Phobius"/>
    </source>
</evidence>